<keyword evidence="2" id="KW-1185">Reference proteome</keyword>
<comment type="caution">
    <text evidence="1">The sequence shown here is derived from an EMBL/GenBank/DDBJ whole genome shotgun (WGS) entry which is preliminary data.</text>
</comment>
<proteinExistence type="predicted"/>
<evidence type="ECO:0000313" key="1">
    <source>
        <dbReference type="EMBL" id="GBQ31299.1"/>
    </source>
</evidence>
<accession>A0ABQ0PC70</accession>
<reference evidence="1" key="1">
    <citation type="submission" date="2013-04" db="EMBL/GenBank/DDBJ databases">
        <title>The genome sequencing project of 58 acetic acid bacteria.</title>
        <authorList>
            <person name="Okamoto-Kainuma A."/>
            <person name="Ishikawa M."/>
            <person name="Umino S."/>
            <person name="Koizumi Y."/>
            <person name="Shiwa Y."/>
            <person name="Yoshikawa H."/>
            <person name="Matsutani M."/>
            <person name="Matsushita K."/>
        </authorList>
    </citation>
    <scope>NUCLEOTIDE SEQUENCE</scope>
    <source>
        <strain evidence="1">DSM 12717</strain>
    </source>
</reference>
<evidence type="ECO:0000313" key="2">
    <source>
        <dbReference type="Proteomes" id="UP001060895"/>
    </source>
</evidence>
<organism evidence="1 2">
    <name type="scientific">Gluconacetobacter sacchari DSM 12717</name>
    <dbReference type="NCBI Taxonomy" id="1307940"/>
    <lineage>
        <taxon>Bacteria</taxon>
        <taxon>Pseudomonadati</taxon>
        <taxon>Pseudomonadota</taxon>
        <taxon>Alphaproteobacteria</taxon>
        <taxon>Acetobacterales</taxon>
        <taxon>Acetobacteraceae</taxon>
        <taxon>Gluconacetobacter</taxon>
    </lineage>
</organism>
<protein>
    <submittedName>
        <fullName evidence="1">Uncharacterized protein</fullName>
    </submittedName>
</protein>
<sequence length="71" mass="7112">MPDVGNAPVHLLALEHATELAFYDGAWMASGCSQHGTKIGMLGARGGGYGDSLKGALKAARECPAAAGAGR</sequence>
<name>A0ABQ0PC70_9PROT</name>
<dbReference type="EMBL" id="BAQP01000445">
    <property type="protein sequence ID" value="GBQ31299.1"/>
    <property type="molecule type" value="Genomic_DNA"/>
</dbReference>
<dbReference type="Proteomes" id="UP001060895">
    <property type="component" value="Unassembled WGS sequence"/>
</dbReference>
<gene>
    <name evidence="1" type="ORF">AA12717_3718</name>
</gene>